<evidence type="ECO:0000256" key="3">
    <source>
        <dbReference type="SAM" id="SignalP"/>
    </source>
</evidence>
<dbReference type="Gene3D" id="3.40.190.10">
    <property type="entry name" value="Periplasmic binding protein-like II"/>
    <property type="match status" value="2"/>
</dbReference>
<keyword evidence="5" id="KW-1185">Reference proteome</keyword>
<keyword evidence="2 3" id="KW-0732">Signal</keyword>
<dbReference type="RefSeq" id="WP_244865099.1">
    <property type="nucleotide sequence ID" value="NZ_BOVK01000024.1"/>
</dbReference>
<dbReference type="SUPFAM" id="SSF53850">
    <property type="entry name" value="Periplasmic binding protein-like II"/>
    <property type="match status" value="1"/>
</dbReference>
<protein>
    <submittedName>
        <fullName evidence="4">Putative selenate ABC transporter substrate-binding protein</fullName>
    </submittedName>
</protein>
<dbReference type="NCBIfam" id="TIGR04553">
    <property type="entry name" value="ABC_peri_selen"/>
    <property type="match status" value="1"/>
</dbReference>
<proteinExistence type="inferred from homology"/>
<dbReference type="InterPro" id="IPR005770">
    <property type="entry name" value="PhnD"/>
</dbReference>
<dbReference type="Pfam" id="PF12974">
    <property type="entry name" value="Phosphonate-bd"/>
    <property type="match status" value="1"/>
</dbReference>
<dbReference type="Proteomes" id="UP000677918">
    <property type="component" value="Unassembled WGS sequence"/>
</dbReference>
<name>A0A8J4H400_9BACL</name>
<dbReference type="NCBIfam" id="TIGR01098">
    <property type="entry name" value="3A0109s03R"/>
    <property type="match status" value="1"/>
</dbReference>
<sequence length="315" mass="33346">MFAMTRKTILALAALAAVLVLLAGCGGGSNGSGSNGGANSANEGAAANTPEVTPVFKIGGIPDQDVAVLTRRFGGVADYLSEQTGLTVEYVPTQDYAALVTAFQRGDIQLAWFGGLTGVQARNMTPGSEAIAMRPEDGEFHSVFIAQADLDVNSLSDLAGLSFAFGSESSTSGHLMPRHFLMQAGIDPEQDFDGTPNYTGSHDKTWQLVESGAYQAGALNAVVWKSRVEEGSIDLSKVKVVETTPAYFDYNWTINDVDAAYGDGTKEAVAAALLGMNMTEHAELLEPFQTDQFVETNNGNYAEIEEVAKQLGIIK</sequence>
<evidence type="ECO:0000313" key="5">
    <source>
        <dbReference type="Proteomes" id="UP000677918"/>
    </source>
</evidence>
<feature type="signal peptide" evidence="3">
    <location>
        <begin position="1"/>
        <end position="23"/>
    </location>
</feature>
<dbReference type="GO" id="GO:0055085">
    <property type="term" value="P:transmembrane transport"/>
    <property type="evidence" value="ECO:0007669"/>
    <property type="project" value="InterPro"/>
</dbReference>
<dbReference type="EMBL" id="BOVK01000024">
    <property type="protein sequence ID" value="GIQ69146.1"/>
    <property type="molecule type" value="Genomic_DNA"/>
</dbReference>
<accession>A0A8J4H400</accession>
<dbReference type="PROSITE" id="PS51257">
    <property type="entry name" value="PROKAR_LIPOPROTEIN"/>
    <property type="match status" value="1"/>
</dbReference>
<gene>
    <name evidence="4" type="primary">phnD_1</name>
    <name evidence="4" type="ORF">XYCOK13_19700</name>
</gene>
<dbReference type="AlphaFoldDB" id="A0A8J4H400"/>
<dbReference type="InterPro" id="IPR030836">
    <property type="entry name" value="ABC_peri_PhnD-like"/>
</dbReference>
<evidence type="ECO:0000313" key="4">
    <source>
        <dbReference type="EMBL" id="GIQ69146.1"/>
    </source>
</evidence>
<evidence type="ECO:0000256" key="1">
    <source>
        <dbReference type="ARBA" id="ARBA00007162"/>
    </source>
</evidence>
<comment type="similarity">
    <text evidence="1">Belongs to the phosphate/phosphite/phosphonate binding protein family.</text>
</comment>
<feature type="chain" id="PRO_5038634762" evidence="3">
    <location>
        <begin position="24"/>
        <end position="315"/>
    </location>
</feature>
<comment type="caution">
    <text evidence="4">The sequence shown here is derived from an EMBL/GenBank/DDBJ whole genome shotgun (WGS) entry which is preliminary data.</text>
</comment>
<dbReference type="PANTHER" id="PTHR35841:SF1">
    <property type="entry name" value="PHOSPHONATES-BINDING PERIPLASMIC PROTEIN"/>
    <property type="match status" value="1"/>
</dbReference>
<dbReference type="PANTHER" id="PTHR35841">
    <property type="entry name" value="PHOSPHONATES-BINDING PERIPLASMIC PROTEIN"/>
    <property type="match status" value="1"/>
</dbReference>
<dbReference type="GO" id="GO:0043190">
    <property type="term" value="C:ATP-binding cassette (ABC) transporter complex"/>
    <property type="evidence" value="ECO:0007669"/>
    <property type="project" value="InterPro"/>
</dbReference>
<evidence type="ECO:0000256" key="2">
    <source>
        <dbReference type="ARBA" id="ARBA00022729"/>
    </source>
</evidence>
<organism evidence="4 5">
    <name type="scientific">Xylanibacillus composti</name>
    <dbReference type="NCBI Taxonomy" id="1572762"/>
    <lineage>
        <taxon>Bacteria</taxon>
        <taxon>Bacillati</taxon>
        <taxon>Bacillota</taxon>
        <taxon>Bacilli</taxon>
        <taxon>Bacillales</taxon>
        <taxon>Paenibacillaceae</taxon>
        <taxon>Xylanibacillus</taxon>
    </lineage>
</organism>
<reference evidence="4" key="1">
    <citation type="submission" date="2021-04" db="EMBL/GenBank/DDBJ databases">
        <title>Draft genome sequence of Xylanibacillus composti strain K13.</title>
        <authorList>
            <person name="Uke A."/>
            <person name="Chhe C."/>
            <person name="Baramee S."/>
            <person name="Kosugi A."/>
        </authorList>
    </citation>
    <scope>NUCLEOTIDE SEQUENCE</scope>
    <source>
        <strain evidence="4">K13</strain>
    </source>
</reference>